<dbReference type="AlphaFoldDB" id="A0A2C5XAN4"/>
<dbReference type="Proteomes" id="UP000222788">
    <property type="component" value="Unassembled WGS sequence"/>
</dbReference>
<proteinExistence type="predicted"/>
<dbReference type="InterPro" id="IPR036249">
    <property type="entry name" value="Thioredoxin-like_sf"/>
</dbReference>
<name>A0A2C5XAN4_9PEZI</name>
<evidence type="ECO:0000259" key="1">
    <source>
        <dbReference type="Pfam" id="PF03190"/>
    </source>
</evidence>
<dbReference type="InterPro" id="IPR008928">
    <property type="entry name" value="6-hairpin_glycosidase_sf"/>
</dbReference>
<dbReference type="SUPFAM" id="SSF48208">
    <property type="entry name" value="Six-hairpin glycosidases"/>
    <property type="match status" value="1"/>
</dbReference>
<dbReference type="OrthoDB" id="1923667at2759"/>
<dbReference type="InterPro" id="IPR024705">
    <property type="entry name" value="Ssp411"/>
</dbReference>
<protein>
    <submittedName>
        <fullName evidence="2">Spermatogenesis-associated protein 20</fullName>
    </submittedName>
</protein>
<keyword evidence="3" id="KW-1185">Reference proteome</keyword>
<dbReference type="PANTHER" id="PTHR42899">
    <property type="entry name" value="SPERMATOGENESIS-ASSOCIATED PROTEIN 20"/>
    <property type="match status" value="1"/>
</dbReference>
<dbReference type="PIRSF" id="PIRSF006402">
    <property type="entry name" value="UCP006402_thioredoxin"/>
    <property type="match status" value="1"/>
</dbReference>
<dbReference type="InterPro" id="IPR004879">
    <property type="entry name" value="Ssp411-like_TRX"/>
</dbReference>
<dbReference type="Gene3D" id="3.40.30.10">
    <property type="entry name" value="Glutaredoxin"/>
    <property type="match status" value="1"/>
</dbReference>
<reference evidence="2 3" key="2">
    <citation type="journal article" date="2013" name="IMA Fungus">
        <title>IMA Genome-F 1: Ceratocystis fimbriata: Draft nuclear genome sequence for the plant pathogen, Ceratocystis fimbriata.</title>
        <authorList>
            <person name="Wilken P.M."/>
            <person name="Steenkamp E.T."/>
            <person name="Wingfield M.J."/>
            <person name="de Beer Z.W."/>
            <person name="Wingfield B.D."/>
        </authorList>
    </citation>
    <scope>NUCLEOTIDE SEQUENCE [LARGE SCALE GENOMIC DNA]</scope>
    <source>
        <strain evidence="2 3">CBS 114723</strain>
    </source>
</reference>
<feature type="domain" description="Spermatogenesis-associated protein 20-like TRX" evidence="1">
    <location>
        <begin position="13"/>
        <end position="179"/>
    </location>
</feature>
<organism evidence="2 3">
    <name type="scientific">Ceratocystis fimbriata CBS 114723</name>
    <dbReference type="NCBI Taxonomy" id="1035309"/>
    <lineage>
        <taxon>Eukaryota</taxon>
        <taxon>Fungi</taxon>
        <taxon>Dikarya</taxon>
        <taxon>Ascomycota</taxon>
        <taxon>Pezizomycotina</taxon>
        <taxon>Sordariomycetes</taxon>
        <taxon>Hypocreomycetidae</taxon>
        <taxon>Microascales</taxon>
        <taxon>Ceratocystidaceae</taxon>
        <taxon>Ceratocystis</taxon>
    </lineage>
</organism>
<sequence length="745" mass="81405">MHGGHYEEPLVNCAAKGQSNYVRQQKDSPVAWQLLNEDAIARAKAEDKLIFMHIGYSACHYSHLMTNETFAFLGIARELNENFVPVIIDRDERPDLDVVYMNYVEAVHGVGGWPLNVFLTPELEPVFGGTYWPAPNNDRAADNEDRAADFHEILLMLQKLWSEQRSRLRQEAREIIGQLLAYASEGTSSEPVSTAAMAVAGIGAKDLQAKPPRAQPSTASNKAPVVATSGVGNDLDIDLMETAYTQIAGTYDAVHGGFTGTVKYVTAPKLSLLLRLPHFRPEVRDMVGYDETEMALRMAKDTLRAINRSGLHDHLGRGFSRCSVTADWSLPFFERLMVENALLLGLFTDAWLDECGTRESEFFPVVLETADYLSSAPLLASHGLLLSSEAADSRFSQHDSHDGPGAFFLWTRRELDTVLGPGVDSDVAAAHWNVQPRGNISPNNDPNDDFVNRNVLHIVKDVPALATQFNQPEAYIKTVLAEARTKLAEFRAKERVAPSVSSNAVAGYNGVAIAALAKAGAAVQYVEPALGKKYIQAATSLAQKLKALLWDTKTATLFRMLCEGKRSDTPAYAEDYAYIIDGLLALYAATLDESHISWAVELQNAQIEAFVDATGASRGGFFTARENTPHLLLRLKAGMDGILPSANAVSAANLFSLGAMLAAPGRTDTDKKKAVEYTALAKATVEAFEAELLHFPWLFPGLLACIVPYRLGVKTVVVKDGEKAEKELKEARLAPREGPVVFVKA</sequence>
<reference evidence="2 3" key="1">
    <citation type="journal article" date="2013" name="Fungal Biol.">
        <title>Analysis of microsatellite markers in the genome of the plant pathogen Ceratocystis fimbriata.</title>
        <authorList>
            <person name="Simpson M.C."/>
            <person name="Wilken P.M."/>
            <person name="Coetzee M.P."/>
            <person name="Wingfield M.J."/>
            <person name="Wingfield B.D."/>
        </authorList>
    </citation>
    <scope>NUCLEOTIDE SEQUENCE [LARGE SCALE GENOMIC DNA]</scope>
    <source>
        <strain evidence="2 3">CBS 114723</strain>
    </source>
</reference>
<comment type="caution">
    <text evidence="2">The sequence shown here is derived from an EMBL/GenBank/DDBJ whole genome shotgun (WGS) entry which is preliminary data.</text>
</comment>
<accession>A0A2C5XAN4</accession>
<evidence type="ECO:0000313" key="3">
    <source>
        <dbReference type="Proteomes" id="UP000222788"/>
    </source>
</evidence>
<dbReference type="SUPFAM" id="SSF52833">
    <property type="entry name" value="Thioredoxin-like"/>
    <property type="match status" value="1"/>
</dbReference>
<dbReference type="EMBL" id="APWK03000028">
    <property type="protein sequence ID" value="PHH54373.1"/>
    <property type="molecule type" value="Genomic_DNA"/>
</dbReference>
<evidence type="ECO:0000313" key="2">
    <source>
        <dbReference type="EMBL" id="PHH54373.1"/>
    </source>
</evidence>
<dbReference type="CDD" id="cd02955">
    <property type="entry name" value="SSP411"/>
    <property type="match status" value="1"/>
</dbReference>
<dbReference type="PANTHER" id="PTHR42899:SF1">
    <property type="entry name" value="SPERMATOGENESIS-ASSOCIATED PROTEIN 20"/>
    <property type="match status" value="1"/>
</dbReference>
<gene>
    <name evidence="2" type="primary">SPATA20</name>
    <name evidence="2" type="ORF">CFIMG_000629RA</name>
</gene>
<dbReference type="Pfam" id="PF03190">
    <property type="entry name" value="Thioredox_DsbH"/>
    <property type="match status" value="1"/>
</dbReference>
<dbReference type="GO" id="GO:0005975">
    <property type="term" value="P:carbohydrate metabolic process"/>
    <property type="evidence" value="ECO:0007669"/>
    <property type="project" value="InterPro"/>
</dbReference>
<dbReference type="STRING" id="1035309.A0A2C5XAN4"/>